<dbReference type="InterPro" id="IPR036615">
    <property type="entry name" value="Mur_ligase_C_dom_sf"/>
</dbReference>
<dbReference type="PANTHER" id="PTHR23135">
    <property type="entry name" value="MUR LIGASE FAMILY MEMBER"/>
    <property type="match status" value="1"/>
</dbReference>
<dbReference type="Pfam" id="PF02875">
    <property type="entry name" value="Mur_ligase_C"/>
    <property type="match status" value="1"/>
</dbReference>
<organism evidence="2">
    <name type="scientific">freshwater metagenome</name>
    <dbReference type="NCBI Taxonomy" id="449393"/>
    <lineage>
        <taxon>unclassified sequences</taxon>
        <taxon>metagenomes</taxon>
        <taxon>ecological metagenomes</taxon>
    </lineage>
</organism>
<sequence>MGAALFNESDLPIFTSDNPRGESVEQILEEMTNGLDIAVKGSIISDRREAIAFACQQAKAGDCVIILGKGHEIGQEISGTIYPFDDRIELANAIKQVSSQ</sequence>
<dbReference type="PANTHER" id="PTHR23135:SF4">
    <property type="entry name" value="UDP-N-ACETYLMURAMOYL-L-ALANYL-D-GLUTAMATE--2,6-DIAMINOPIMELATE LIGASE MURE HOMOLOG, CHLOROPLASTIC"/>
    <property type="match status" value="1"/>
</dbReference>
<gene>
    <name evidence="2" type="ORF">UFOPK4420_00614</name>
</gene>
<protein>
    <submittedName>
        <fullName evidence="2">Unannotated protein</fullName>
    </submittedName>
</protein>
<accession>A0A6J7VUW7</accession>
<dbReference type="AlphaFoldDB" id="A0A6J7VUW7"/>
<name>A0A6J7VUW7_9ZZZZ</name>
<reference evidence="2" key="1">
    <citation type="submission" date="2020-05" db="EMBL/GenBank/DDBJ databases">
        <authorList>
            <person name="Chiriac C."/>
            <person name="Salcher M."/>
            <person name="Ghai R."/>
            <person name="Kavagutti S V."/>
        </authorList>
    </citation>
    <scope>NUCLEOTIDE SEQUENCE</scope>
</reference>
<feature type="domain" description="Mur ligase C-terminal" evidence="1">
    <location>
        <begin position="3"/>
        <end position="70"/>
    </location>
</feature>
<proteinExistence type="predicted"/>
<evidence type="ECO:0000313" key="2">
    <source>
        <dbReference type="EMBL" id="CAB5113288.1"/>
    </source>
</evidence>
<dbReference type="Gene3D" id="3.90.190.20">
    <property type="entry name" value="Mur ligase, C-terminal domain"/>
    <property type="match status" value="1"/>
</dbReference>
<evidence type="ECO:0000259" key="1">
    <source>
        <dbReference type="Pfam" id="PF02875"/>
    </source>
</evidence>
<dbReference type="EMBL" id="CAFBRU010000062">
    <property type="protein sequence ID" value="CAB5113288.1"/>
    <property type="molecule type" value="Genomic_DNA"/>
</dbReference>
<dbReference type="GO" id="GO:0016881">
    <property type="term" value="F:acid-amino acid ligase activity"/>
    <property type="evidence" value="ECO:0007669"/>
    <property type="project" value="InterPro"/>
</dbReference>
<dbReference type="InterPro" id="IPR004101">
    <property type="entry name" value="Mur_ligase_C"/>
</dbReference>
<dbReference type="SUPFAM" id="SSF53244">
    <property type="entry name" value="MurD-like peptide ligases, peptide-binding domain"/>
    <property type="match status" value="1"/>
</dbReference>